<gene>
    <name evidence="2" type="ORF">GDO78_022515</name>
</gene>
<dbReference type="AlphaFoldDB" id="A0A8J6BCD3"/>
<evidence type="ECO:0000259" key="1">
    <source>
        <dbReference type="Pfam" id="PF01365"/>
    </source>
</evidence>
<organism evidence="2 3">
    <name type="scientific">Eleutherodactylus coqui</name>
    <name type="common">Puerto Rican coqui</name>
    <dbReference type="NCBI Taxonomy" id="57060"/>
    <lineage>
        <taxon>Eukaryota</taxon>
        <taxon>Metazoa</taxon>
        <taxon>Chordata</taxon>
        <taxon>Craniata</taxon>
        <taxon>Vertebrata</taxon>
        <taxon>Euteleostomi</taxon>
        <taxon>Amphibia</taxon>
        <taxon>Batrachia</taxon>
        <taxon>Anura</taxon>
        <taxon>Neobatrachia</taxon>
        <taxon>Hyloidea</taxon>
        <taxon>Eleutherodactylidae</taxon>
        <taxon>Eleutherodactylinae</taxon>
        <taxon>Eleutherodactylus</taxon>
        <taxon>Eleutherodactylus</taxon>
    </lineage>
</organism>
<accession>A0A8J6BCD3</accession>
<dbReference type="InterPro" id="IPR000699">
    <property type="entry name" value="RIH_dom"/>
</dbReference>
<dbReference type="Proteomes" id="UP000770717">
    <property type="component" value="Unassembled WGS sequence"/>
</dbReference>
<proteinExistence type="predicted"/>
<evidence type="ECO:0000313" key="3">
    <source>
        <dbReference type="Proteomes" id="UP000770717"/>
    </source>
</evidence>
<reference evidence="2" key="1">
    <citation type="thesis" date="2020" institute="ProQuest LLC" country="789 East Eisenhower Parkway, Ann Arbor, MI, USA">
        <title>Comparative Genomics and Chromosome Evolution.</title>
        <authorList>
            <person name="Mudd A.B."/>
        </authorList>
    </citation>
    <scope>NUCLEOTIDE SEQUENCE</scope>
    <source>
        <strain evidence="2">HN-11 Male</strain>
        <tissue evidence="2">Kidney and liver</tissue>
    </source>
</reference>
<evidence type="ECO:0000313" key="2">
    <source>
        <dbReference type="EMBL" id="KAG9460335.1"/>
    </source>
</evidence>
<sequence>ILIRLSRLCSQSKKGRNQQQRLLKNMGAHSVVLDLLQIPYEKTDDKMNEIMTLAHNFLQNFCRGNPQNQILLHKNLNLFLTPG</sequence>
<dbReference type="InterPro" id="IPR015925">
    <property type="entry name" value="Ryanodine_IP3_receptor"/>
</dbReference>
<dbReference type="EMBL" id="WNTK01082112">
    <property type="protein sequence ID" value="KAG9460335.1"/>
    <property type="molecule type" value="Genomic_DNA"/>
</dbReference>
<dbReference type="InterPro" id="IPR035910">
    <property type="entry name" value="RyR/IP3R_RIH_dom_sf"/>
</dbReference>
<feature type="non-terminal residue" evidence="2">
    <location>
        <position position="1"/>
    </location>
</feature>
<dbReference type="GO" id="GO:0016020">
    <property type="term" value="C:membrane"/>
    <property type="evidence" value="ECO:0007669"/>
    <property type="project" value="InterPro"/>
</dbReference>
<keyword evidence="3" id="KW-1185">Reference proteome</keyword>
<dbReference type="OrthoDB" id="76898at2759"/>
<dbReference type="SUPFAM" id="SSF100909">
    <property type="entry name" value="IP3 receptor type 1 binding core, domain 2"/>
    <property type="match status" value="1"/>
</dbReference>
<feature type="non-terminal residue" evidence="2">
    <location>
        <position position="83"/>
    </location>
</feature>
<dbReference type="GO" id="GO:0005262">
    <property type="term" value="F:calcium channel activity"/>
    <property type="evidence" value="ECO:0007669"/>
    <property type="project" value="InterPro"/>
</dbReference>
<dbReference type="Pfam" id="PF01365">
    <property type="entry name" value="RYDR_ITPR"/>
    <property type="match status" value="1"/>
</dbReference>
<protein>
    <recommendedName>
        <fullName evidence="1">RIH domain-containing protein</fullName>
    </recommendedName>
</protein>
<dbReference type="PANTHER" id="PTHR45816:SF3">
    <property type="entry name" value="INOSITOL 1,4,5-TRISPHOSPHATE RECEPTOR"/>
    <property type="match status" value="1"/>
</dbReference>
<name>A0A8J6BCD3_ELECQ</name>
<feature type="domain" description="RIH" evidence="1">
    <location>
        <begin position="13"/>
        <end position="80"/>
    </location>
</feature>
<comment type="caution">
    <text evidence="2">The sequence shown here is derived from an EMBL/GenBank/DDBJ whole genome shotgun (WGS) entry which is preliminary data.</text>
</comment>
<dbReference type="PANTHER" id="PTHR45816">
    <property type="entry name" value="MIR DOMAIN-CONTAINING PROTEIN"/>
    <property type="match status" value="1"/>
</dbReference>